<reference evidence="6 7" key="1">
    <citation type="submission" date="2019-06" db="EMBL/GenBank/DDBJ databases">
        <title>Sequencing the genomes of 1000 actinobacteria strains.</title>
        <authorList>
            <person name="Klenk H.-P."/>
        </authorList>
    </citation>
    <scope>NUCLEOTIDE SEQUENCE [LARGE SCALE GENOMIC DNA]</scope>
    <source>
        <strain evidence="6 7">DSM 44826</strain>
    </source>
</reference>
<dbReference type="PROSITE" id="PS51118">
    <property type="entry name" value="HTH_HXLR"/>
    <property type="match status" value="1"/>
</dbReference>
<feature type="region of interest" description="Disordered" evidence="4">
    <location>
        <begin position="121"/>
        <end position="143"/>
    </location>
</feature>
<evidence type="ECO:0000259" key="5">
    <source>
        <dbReference type="PROSITE" id="PS51118"/>
    </source>
</evidence>
<dbReference type="EMBL" id="VIWT01000002">
    <property type="protein sequence ID" value="TWF91157.1"/>
    <property type="molecule type" value="Genomic_DNA"/>
</dbReference>
<keyword evidence="2" id="KW-0238">DNA-binding</keyword>
<dbReference type="InterPro" id="IPR036388">
    <property type="entry name" value="WH-like_DNA-bd_sf"/>
</dbReference>
<evidence type="ECO:0000256" key="3">
    <source>
        <dbReference type="ARBA" id="ARBA00023163"/>
    </source>
</evidence>
<dbReference type="Pfam" id="PF01638">
    <property type="entry name" value="HxlR"/>
    <property type="match status" value="1"/>
</dbReference>
<dbReference type="RefSeq" id="WP_145908784.1">
    <property type="nucleotide sequence ID" value="NZ_BAAAMZ010000002.1"/>
</dbReference>
<comment type="caution">
    <text evidence="6">The sequence shown here is derived from an EMBL/GenBank/DDBJ whole genome shotgun (WGS) entry which is preliminary data.</text>
</comment>
<dbReference type="SUPFAM" id="SSF46785">
    <property type="entry name" value="Winged helix' DNA-binding domain"/>
    <property type="match status" value="1"/>
</dbReference>
<evidence type="ECO:0000256" key="4">
    <source>
        <dbReference type="SAM" id="MobiDB-lite"/>
    </source>
</evidence>
<dbReference type="InterPro" id="IPR002577">
    <property type="entry name" value="HTH_HxlR"/>
</dbReference>
<dbReference type="Gene3D" id="1.10.10.10">
    <property type="entry name" value="Winged helix-like DNA-binding domain superfamily/Winged helix DNA-binding domain"/>
    <property type="match status" value="1"/>
</dbReference>
<name>A0A561TVM1_9ACTN</name>
<feature type="domain" description="HTH hxlR-type" evidence="5">
    <location>
        <begin position="16"/>
        <end position="115"/>
    </location>
</feature>
<dbReference type="PANTHER" id="PTHR33204:SF39">
    <property type="entry name" value="TRANSCRIPTIONAL REGULATORY PROTEIN"/>
    <property type="match status" value="1"/>
</dbReference>
<proteinExistence type="predicted"/>
<dbReference type="AlphaFoldDB" id="A0A561TVM1"/>
<accession>A0A561TVM1</accession>
<keyword evidence="3" id="KW-0804">Transcription</keyword>
<sequence length="143" mass="16226">MTTEPDPYRSDDATRSEDACRPIIDQLTDKWSMTVMGVLEEPRRFNEIKRRIDCVTQRVLTQTLRRLERNGMIVRRVLPTSPVGVEYSLTPLGESLLEPYNLLHAWSLANTDAIRAHQQEYDRRGTTLRAGTGSPVPARSTSG</sequence>
<gene>
    <name evidence="6" type="ORF">FHX73_12269</name>
</gene>
<dbReference type="Proteomes" id="UP000317940">
    <property type="component" value="Unassembled WGS sequence"/>
</dbReference>
<protein>
    <submittedName>
        <fullName evidence="6">HxlR family transcriptional regulator</fullName>
    </submittedName>
</protein>
<dbReference type="OrthoDB" id="370168at2"/>
<evidence type="ECO:0000313" key="7">
    <source>
        <dbReference type="Proteomes" id="UP000317940"/>
    </source>
</evidence>
<organism evidence="6 7">
    <name type="scientific">Kitasatospora viridis</name>
    <dbReference type="NCBI Taxonomy" id="281105"/>
    <lineage>
        <taxon>Bacteria</taxon>
        <taxon>Bacillati</taxon>
        <taxon>Actinomycetota</taxon>
        <taxon>Actinomycetes</taxon>
        <taxon>Kitasatosporales</taxon>
        <taxon>Streptomycetaceae</taxon>
        <taxon>Kitasatospora</taxon>
    </lineage>
</organism>
<keyword evidence="1" id="KW-0805">Transcription regulation</keyword>
<keyword evidence="7" id="KW-1185">Reference proteome</keyword>
<evidence type="ECO:0000256" key="1">
    <source>
        <dbReference type="ARBA" id="ARBA00023015"/>
    </source>
</evidence>
<dbReference type="GO" id="GO:0003677">
    <property type="term" value="F:DNA binding"/>
    <property type="evidence" value="ECO:0007669"/>
    <property type="project" value="UniProtKB-KW"/>
</dbReference>
<dbReference type="InterPro" id="IPR036390">
    <property type="entry name" value="WH_DNA-bd_sf"/>
</dbReference>
<dbReference type="PANTHER" id="PTHR33204">
    <property type="entry name" value="TRANSCRIPTIONAL REGULATOR, MARR FAMILY"/>
    <property type="match status" value="1"/>
</dbReference>
<evidence type="ECO:0000256" key="2">
    <source>
        <dbReference type="ARBA" id="ARBA00023125"/>
    </source>
</evidence>
<evidence type="ECO:0000313" key="6">
    <source>
        <dbReference type="EMBL" id="TWF91157.1"/>
    </source>
</evidence>